<evidence type="ECO:0000256" key="3">
    <source>
        <dbReference type="ARBA" id="ARBA00022630"/>
    </source>
</evidence>
<evidence type="ECO:0000256" key="5">
    <source>
        <dbReference type="ARBA" id="ARBA00022827"/>
    </source>
</evidence>
<feature type="binding site" evidence="9">
    <location>
        <position position="252"/>
    </location>
    <ligand>
        <name>FAD</name>
        <dbReference type="ChEBI" id="CHEBI:57692"/>
    </ligand>
</feature>
<feature type="signal peptide" evidence="11">
    <location>
        <begin position="1"/>
        <end position="19"/>
    </location>
</feature>
<evidence type="ECO:0000259" key="13">
    <source>
        <dbReference type="PROSITE" id="PS00624"/>
    </source>
</evidence>
<dbReference type="Gene3D" id="3.50.50.60">
    <property type="entry name" value="FAD/NAD(P)-binding domain"/>
    <property type="match status" value="1"/>
</dbReference>
<feature type="domain" description="Glucose-methanol-choline oxidoreductase N-terminal" evidence="13">
    <location>
        <begin position="293"/>
        <end position="307"/>
    </location>
</feature>
<evidence type="ECO:0000256" key="11">
    <source>
        <dbReference type="SAM" id="SignalP"/>
    </source>
</evidence>
<evidence type="ECO:0000256" key="1">
    <source>
        <dbReference type="ARBA" id="ARBA00001974"/>
    </source>
</evidence>
<evidence type="ECO:0000256" key="9">
    <source>
        <dbReference type="PIRSR" id="PIRSR000137-2"/>
    </source>
</evidence>
<dbReference type="Gene3D" id="3.30.560.10">
    <property type="entry name" value="Glucose Oxidase, domain 3"/>
    <property type="match status" value="1"/>
</dbReference>
<evidence type="ECO:0000259" key="12">
    <source>
        <dbReference type="PROSITE" id="PS00623"/>
    </source>
</evidence>
<dbReference type="InterPro" id="IPR000172">
    <property type="entry name" value="GMC_OxRdtase_N"/>
</dbReference>
<name>A0A0W0F873_MONRR</name>
<evidence type="ECO:0000256" key="4">
    <source>
        <dbReference type="ARBA" id="ARBA00022729"/>
    </source>
</evidence>
<dbReference type="PANTHER" id="PTHR11552:SF201">
    <property type="entry name" value="GLUCOSE-METHANOL-CHOLINE OXIDOREDUCTASE N-TERMINAL DOMAIN-CONTAINING PROTEIN"/>
    <property type="match status" value="1"/>
</dbReference>
<dbReference type="InterPro" id="IPR027424">
    <property type="entry name" value="Glucose_Oxidase_domain_2"/>
</dbReference>
<dbReference type="AlphaFoldDB" id="A0A0W0F873"/>
<dbReference type="SUPFAM" id="SSF51905">
    <property type="entry name" value="FAD/NAD(P)-binding domain"/>
    <property type="match status" value="1"/>
</dbReference>
<evidence type="ECO:0000313" key="15">
    <source>
        <dbReference type="Proteomes" id="UP000054988"/>
    </source>
</evidence>
<dbReference type="GO" id="GO:0016614">
    <property type="term" value="F:oxidoreductase activity, acting on CH-OH group of donors"/>
    <property type="evidence" value="ECO:0007669"/>
    <property type="project" value="InterPro"/>
</dbReference>
<evidence type="ECO:0000256" key="6">
    <source>
        <dbReference type="ARBA" id="ARBA00023002"/>
    </source>
</evidence>
<evidence type="ECO:0000256" key="7">
    <source>
        <dbReference type="ARBA" id="ARBA00023180"/>
    </source>
</evidence>
<dbReference type="SUPFAM" id="SSF54373">
    <property type="entry name" value="FAD-linked reductases, C-terminal domain"/>
    <property type="match status" value="1"/>
</dbReference>
<protein>
    <submittedName>
        <fullName evidence="14">Putative alcohol oxidase</fullName>
    </submittedName>
</protein>
<keyword evidence="7" id="KW-0325">Glycoprotein</keyword>
<dbReference type="PIRSF" id="PIRSF000137">
    <property type="entry name" value="Alcohol_oxidase"/>
    <property type="match status" value="1"/>
</dbReference>
<dbReference type="InterPro" id="IPR007867">
    <property type="entry name" value="GMC_OxRtase_C"/>
</dbReference>
<organism evidence="14 15">
    <name type="scientific">Moniliophthora roreri</name>
    <name type="common">Frosty pod rot fungus</name>
    <name type="synonym">Monilia roreri</name>
    <dbReference type="NCBI Taxonomy" id="221103"/>
    <lineage>
        <taxon>Eukaryota</taxon>
        <taxon>Fungi</taxon>
        <taxon>Dikarya</taxon>
        <taxon>Basidiomycota</taxon>
        <taxon>Agaricomycotina</taxon>
        <taxon>Agaricomycetes</taxon>
        <taxon>Agaricomycetidae</taxon>
        <taxon>Agaricales</taxon>
        <taxon>Marasmiineae</taxon>
        <taxon>Marasmiaceae</taxon>
        <taxon>Moniliophthora</taxon>
    </lineage>
</organism>
<accession>A0A0W0F873</accession>
<dbReference type="Gene3D" id="4.10.450.10">
    <property type="entry name" value="Glucose Oxidase, domain 2"/>
    <property type="match status" value="1"/>
</dbReference>
<sequence>MFSIYPAVIVLSLLHSAFSYDYVVIGGGTAGLTVASRLAEDDSVQVAVIEAGANAEHRPDVFIPGMLGQIGVGTKPPELNWAYKTVPQTHLNGRVLTVNAGRALGGSTVINAMIFPRAKKEQYDAWGILNNDTSWTWEALLPFFKRSESFTVPNDFQASNGARYDPQFHGFDGSLKVGFPNYFFPQEMLWQNTSIGLGFPAATDLSNGEPHAVGPSPFSIDAINQTRCSAACAFYTPFADRPNFTIITNANVTRIIWSESENNSSLAATGVEYVTNNETMTLEVTGEVILSAGTIGSPKILELSGIGNSTILRAAGVEPLLDLPTVGENLADHVHSWANAFAIDPILTKDILLRDPDTELPQGMYAAFSKTLGITAPLDVVSQSQLDTLLTQAESNLSHYASQFSNGNPDLARGIEAQHRLAFSLYQENQQLCVELNLDAGYVGPTPLESRPLRNFTTVSTILYAPLARGRSHISSSDPFTVPLVDPAYWAHPMDVAIHVGGIQLAKKMLRSPPLDSIYDGEFEPGVESDKEIENWLRGNVTSDNHVTGTLSMLPRELGGVVDTQLKVYGTMNVRVVDASVIPFPVSAHTSSTVYMIGERAADIIRKSRGN</sequence>
<keyword evidence="6" id="KW-0560">Oxidoreductase</keyword>
<evidence type="ECO:0000313" key="14">
    <source>
        <dbReference type="EMBL" id="KTB32528.1"/>
    </source>
</evidence>
<proteinExistence type="inferred from homology"/>
<gene>
    <name evidence="14" type="ORF">WG66_14902</name>
</gene>
<feature type="active site" description="Proton donor" evidence="8">
    <location>
        <position position="546"/>
    </location>
</feature>
<comment type="caution">
    <text evidence="14">The sequence shown here is derived from an EMBL/GenBank/DDBJ whole genome shotgun (WGS) entry which is preliminary data.</text>
</comment>
<feature type="chain" id="PRO_5006901475" evidence="11">
    <location>
        <begin position="20"/>
        <end position="611"/>
    </location>
</feature>
<keyword evidence="3 10" id="KW-0285">Flavoprotein</keyword>
<dbReference type="Pfam" id="PF00732">
    <property type="entry name" value="GMC_oxred_N"/>
    <property type="match status" value="1"/>
</dbReference>
<evidence type="ECO:0000256" key="8">
    <source>
        <dbReference type="PIRSR" id="PIRSR000137-1"/>
    </source>
</evidence>
<keyword evidence="5 9" id="KW-0274">FAD</keyword>
<dbReference type="PROSITE" id="PS00624">
    <property type="entry name" value="GMC_OXRED_2"/>
    <property type="match status" value="1"/>
</dbReference>
<evidence type="ECO:0000256" key="10">
    <source>
        <dbReference type="RuleBase" id="RU003968"/>
    </source>
</evidence>
<dbReference type="InterPro" id="IPR012132">
    <property type="entry name" value="GMC_OxRdtase"/>
</dbReference>
<dbReference type="GO" id="GO:0050660">
    <property type="term" value="F:flavin adenine dinucleotide binding"/>
    <property type="evidence" value="ECO:0007669"/>
    <property type="project" value="InterPro"/>
</dbReference>
<comment type="similarity">
    <text evidence="2 10">Belongs to the GMC oxidoreductase family.</text>
</comment>
<keyword evidence="4 11" id="KW-0732">Signal</keyword>
<dbReference type="PANTHER" id="PTHR11552">
    <property type="entry name" value="GLUCOSE-METHANOL-CHOLINE GMC OXIDOREDUCTASE"/>
    <property type="match status" value="1"/>
</dbReference>
<dbReference type="InterPro" id="IPR036188">
    <property type="entry name" value="FAD/NAD-bd_sf"/>
</dbReference>
<dbReference type="Pfam" id="PF05199">
    <property type="entry name" value="GMC_oxred_C"/>
    <property type="match status" value="1"/>
</dbReference>
<dbReference type="PROSITE" id="PS00623">
    <property type="entry name" value="GMC_OXRED_1"/>
    <property type="match status" value="1"/>
</dbReference>
<reference evidence="14 15" key="1">
    <citation type="submission" date="2015-12" db="EMBL/GenBank/DDBJ databases">
        <title>Draft genome sequence of Moniliophthora roreri, the causal agent of frosty pod rot of cacao.</title>
        <authorList>
            <person name="Aime M.C."/>
            <person name="Diaz-Valderrama J.R."/>
            <person name="Kijpornyongpan T."/>
            <person name="Phillips-Mora W."/>
        </authorList>
    </citation>
    <scope>NUCLEOTIDE SEQUENCE [LARGE SCALE GENOMIC DNA]</scope>
    <source>
        <strain evidence="14 15">MCA 2952</strain>
    </source>
</reference>
<evidence type="ECO:0000256" key="2">
    <source>
        <dbReference type="ARBA" id="ARBA00010790"/>
    </source>
</evidence>
<dbReference type="Proteomes" id="UP000054988">
    <property type="component" value="Unassembled WGS sequence"/>
</dbReference>
<feature type="domain" description="Glucose-methanol-choline oxidoreductase N-terminal" evidence="12">
    <location>
        <begin position="101"/>
        <end position="124"/>
    </location>
</feature>
<comment type="cofactor">
    <cofactor evidence="1 9">
        <name>FAD</name>
        <dbReference type="ChEBI" id="CHEBI:57692"/>
    </cofactor>
</comment>
<dbReference type="EMBL" id="LATX01002217">
    <property type="protein sequence ID" value="KTB32528.1"/>
    <property type="molecule type" value="Genomic_DNA"/>
</dbReference>
<dbReference type="eggNOG" id="KOG1238">
    <property type="taxonomic scope" value="Eukaryota"/>
</dbReference>
<feature type="active site" description="Proton acceptor" evidence="8">
    <location>
        <position position="589"/>
    </location>
</feature>